<protein>
    <submittedName>
        <fullName evidence="2">Uncharacterized protein</fullName>
    </submittedName>
</protein>
<keyword evidence="3" id="KW-1185">Reference proteome</keyword>
<evidence type="ECO:0000313" key="2">
    <source>
        <dbReference type="EMBL" id="KAK9111538.1"/>
    </source>
</evidence>
<name>A0AAP0IA69_9MAGN</name>
<gene>
    <name evidence="2" type="ORF">Scep_019057</name>
</gene>
<evidence type="ECO:0000313" key="3">
    <source>
        <dbReference type="Proteomes" id="UP001419268"/>
    </source>
</evidence>
<proteinExistence type="predicted"/>
<sequence>MLDTGHTTFDYVDLYMEFMHQGKLIRLQGVRPASCFAMSFSQFKKLEHQQGAASYYQCSVSLIDQDYTLVEPSIPPLLQGLLDDFSDVFASPTSLPPSRTADHHIPIQPGTQPINVKPSIPAFPKKKGD</sequence>
<feature type="region of interest" description="Disordered" evidence="1">
    <location>
        <begin position="93"/>
        <end position="129"/>
    </location>
</feature>
<evidence type="ECO:0000256" key="1">
    <source>
        <dbReference type="SAM" id="MobiDB-lite"/>
    </source>
</evidence>
<organism evidence="2 3">
    <name type="scientific">Stephania cephalantha</name>
    <dbReference type="NCBI Taxonomy" id="152367"/>
    <lineage>
        <taxon>Eukaryota</taxon>
        <taxon>Viridiplantae</taxon>
        <taxon>Streptophyta</taxon>
        <taxon>Embryophyta</taxon>
        <taxon>Tracheophyta</taxon>
        <taxon>Spermatophyta</taxon>
        <taxon>Magnoliopsida</taxon>
        <taxon>Ranunculales</taxon>
        <taxon>Menispermaceae</taxon>
        <taxon>Menispermoideae</taxon>
        <taxon>Cissampelideae</taxon>
        <taxon>Stephania</taxon>
    </lineage>
</organism>
<dbReference type="EMBL" id="JBBNAG010000008">
    <property type="protein sequence ID" value="KAK9111538.1"/>
    <property type="molecule type" value="Genomic_DNA"/>
</dbReference>
<dbReference type="AlphaFoldDB" id="A0AAP0IA69"/>
<reference evidence="2 3" key="1">
    <citation type="submission" date="2024-01" db="EMBL/GenBank/DDBJ databases">
        <title>Genome assemblies of Stephania.</title>
        <authorList>
            <person name="Yang L."/>
        </authorList>
    </citation>
    <scope>NUCLEOTIDE SEQUENCE [LARGE SCALE GENOMIC DNA]</scope>
    <source>
        <strain evidence="2">JXDWG</strain>
        <tissue evidence="2">Leaf</tissue>
    </source>
</reference>
<comment type="caution">
    <text evidence="2">The sequence shown here is derived from an EMBL/GenBank/DDBJ whole genome shotgun (WGS) entry which is preliminary data.</text>
</comment>
<dbReference type="Proteomes" id="UP001419268">
    <property type="component" value="Unassembled WGS sequence"/>
</dbReference>
<accession>A0AAP0IA69</accession>